<dbReference type="Gene3D" id="3.40.50.720">
    <property type="entry name" value="NAD(P)-binding Rossmann-like Domain"/>
    <property type="match status" value="2"/>
</dbReference>
<keyword evidence="5" id="KW-1185">Reference proteome</keyword>
<dbReference type="InterPro" id="IPR006140">
    <property type="entry name" value="D-isomer_DH_NAD-bd"/>
</dbReference>
<dbReference type="PANTHER" id="PTHR43333">
    <property type="entry name" value="2-HACID_DH_C DOMAIN-CONTAINING PROTEIN"/>
    <property type="match status" value="1"/>
</dbReference>
<dbReference type="InterPro" id="IPR036291">
    <property type="entry name" value="NAD(P)-bd_dom_sf"/>
</dbReference>
<organism evidence="4 5">
    <name type="scientific">Subtercola vilae</name>
    <dbReference type="NCBI Taxonomy" id="2056433"/>
    <lineage>
        <taxon>Bacteria</taxon>
        <taxon>Bacillati</taxon>
        <taxon>Actinomycetota</taxon>
        <taxon>Actinomycetes</taxon>
        <taxon>Micrococcales</taxon>
        <taxon>Microbacteriaceae</taxon>
        <taxon>Subtercola</taxon>
    </lineage>
</organism>
<keyword evidence="1" id="KW-0560">Oxidoreductase</keyword>
<protein>
    <submittedName>
        <fullName evidence="4">D-2-hydroxyacid dehydrogenase</fullName>
    </submittedName>
</protein>
<dbReference type="SUPFAM" id="SSF52283">
    <property type="entry name" value="Formate/glycerate dehydrogenase catalytic domain-like"/>
    <property type="match status" value="1"/>
</dbReference>
<dbReference type="Proteomes" id="UP000306192">
    <property type="component" value="Unassembled WGS sequence"/>
</dbReference>
<dbReference type="Pfam" id="PF02826">
    <property type="entry name" value="2-Hacid_dh_C"/>
    <property type="match status" value="1"/>
</dbReference>
<dbReference type="GO" id="GO:0051287">
    <property type="term" value="F:NAD binding"/>
    <property type="evidence" value="ECO:0007669"/>
    <property type="project" value="InterPro"/>
</dbReference>
<comment type="caution">
    <text evidence="4">The sequence shown here is derived from an EMBL/GenBank/DDBJ whole genome shotgun (WGS) entry which is preliminary data.</text>
</comment>
<name>A0A4V6U5B1_9MICO</name>
<dbReference type="SUPFAM" id="SSF51735">
    <property type="entry name" value="NAD(P)-binding Rossmann-fold domains"/>
    <property type="match status" value="1"/>
</dbReference>
<dbReference type="PANTHER" id="PTHR43333:SF1">
    <property type="entry name" value="D-ISOMER SPECIFIC 2-HYDROXYACID DEHYDROGENASE NAD-BINDING DOMAIN-CONTAINING PROTEIN"/>
    <property type="match status" value="1"/>
</dbReference>
<reference evidence="4 5" key="1">
    <citation type="journal article" date="2019" name="Microorganisms">
        <title>Systematic Affiliation and Genome Analysis of Subtercola vilae DB165(T) with Particular Emphasis on Cold Adaptation of an Isolate from a High-Altitude Cold Volcano Lake.</title>
        <authorList>
            <person name="Villalobos A.S."/>
            <person name="Wiese J."/>
            <person name="Imhoff J.F."/>
            <person name="Dorador C."/>
            <person name="Keller A."/>
            <person name="Hentschel U."/>
        </authorList>
    </citation>
    <scope>NUCLEOTIDE SEQUENCE [LARGE SCALE GENOMIC DNA]</scope>
    <source>
        <strain evidence="4 5">DB165</strain>
    </source>
</reference>
<sequence length="340" mass="36747">MTTKVLISTYLEPALVDLIRAEPDVEVLYAPQLVPVPRYASDHTGVALQLGADDEKRWLDLLAQADVAFDFDWRDPAALPVNAPRLKWVQATSAGIGAFMKRTGLDSTGLTATTAAGVHAIPLAEFALTGALHFVKGVPHLKNQQRRREWRRYTTRQLAGMRVSVLGIGGMGGNVIAVFNALGARVTGIGRVGGSYELPAGVEQSDIGRLAEVLPRTDILILCTALTPETEGLIGRDQIALLPDGAIVVNISRGQVIDEQALIDALQSKKLLGAALDVVNHEPLADDSPLWQLENVMLSPHSASTLASENETLTALFIDNLRRWRAGEPLKNLFVSERGY</sequence>
<evidence type="ECO:0000256" key="1">
    <source>
        <dbReference type="ARBA" id="ARBA00023002"/>
    </source>
</evidence>
<dbReference type="CDD" id="cd05300">
    <property type="entry name" value="2-Hacid_dh_1"/>
    <property type="match status" value="1"/>
</dbReference>
<evidence type="ECO:0000256" key="2">
    <source>
        <dbReference type="ARBA" id="ARBA00023027"/>
    </source>
</evidence>
<dbReference type="InterPro" id="IPR029753">
    <property type="entry name" value="D-isomer_DH_CS"/>
</dbReference>
<feature type="domain" description="D-isomer specific 2-hydroxyacid dehydrogenase NAD-binding" evidence="3">
    <location>
        <begin position="131"/>
        <end position="303"/>
    </location>
</feature>
<accession>A0A4V6U5B1</accession>
<evidence type="ECO:0000313" key="5">
    <source>
        <dbReference type="Proteomes" id="UP000306192"/>
    </source>
</evidence>
<gene>
    <name evidence="4" type="ORF">D4765_14590</name>
</gene>
<evidence type="ECO:0000259" key="3">
    <source>
        <dbReference type="Pfam" id="PF02826"/>
    </source>
</evidence>
<proteinExistence type="predicted"/>
<evidence type="ECO:0000313" key="4">
    <source>
        <dbReference type="EMBL" id="TIH33554.1"/>
    </source>
</evidence>
<dbReference type="EMBL" id="QYRT01000034">
    <property type="protein sequence ID" value="TIH33554.1"/>
    <property type="molecule type" value="Genomic_DNA"/>
</dbReference>
<dbReference type="AlphaFoldDB" id="A0A4V6U5B1"/>
<dbReference type="GO" id="GO:0016616">
    <property type="term" value="F:oxidoreductase activity, acting on the CH-OH group of donors, NAD or NADP as acceptor"/>
    <property type="evidence" value="ECO:0007669"/>
    <property type="project" value="UniProtKB-ARBA"/>
</dbReference>
<keyword evidence="2" id="KW-0520">NAD</keyword>
<dbReference type="PROSITE" id="PS00671">
    <property type="entry name" value="D_2_HYDROXYACID_DH_3"/>
    <property type="match status" value="1"/>
</dbReference>
<dbReference type="OrthoDB" id="4324715at2"/>
<dbReference type="RefSeq" id="WP_136643030.1">
    <property type="nucleotide sequence ID" value="NZ_QYRT01000034.1"/>
</dbReference>